<evidence type="ECO:0000313" key="2">
    <source>
        <dbReference type="Proteomes" id="UP000017836"/>
    </source>
</evidence>
<proteinExistence type="predicted"/>
<dbReference type="AlphaFoldDB" id="U5CYM9"/>
<dbReference type="Proteomes" id="UP000017836">
    <property type="component" value="Unassembled WGS sequence"/>
</dbReference>
<accession>U5CYM9</accession>
<name>U5CYM9_AMBTC</name>
<keyword evidence="2" id="KW-1185">Reference proteome</keyword>
<organism evidence="1 2">
    <name type="scientific">Amborella trichopoda</name>
    <dbReference type="NCBI Taxonomy" id="13333"/>
    <lineage>
        <taxon>Eukaryota</taxon>
        <taxon>Viridiplantae</taxon>
        <taxon>Streptophyta</taxon>
        <taxon>Embryophyta</taxon>
        <taxon>Tracheophyta</taxon>
        <taxon>Spermatophyta</taxon>
        <taxon>Magnoliopsida</taxon>
        <taxon>Amborellales</taxon>
        <taxon>Amborellaceae</taxon>
        <taxon>Amborella</taxon>
    </lineage>
</organism>
<gene>
    <name evidence="1" type="ORF">AMTR_s00033p00148100</name>
</gene>
<dbReference type="Gramene" id="ERN14252">
    <property type="protein sequence ID" value="ERN14252"/>
    <property type="gene ID" value="AMTR_s00033p00148100"/>
</dbReference>
<reference evidence="2" key="1">
    <citation type="journal article" date="2013" name="Science">
        <title>The Amborella genome and the evolution of flowering plants.</title>
        <authorList>
            <consortium name="Amborella Genome Project"/>
        </authorList>
    </citation>
    <scope>NUCLEOTIDE SEQUENCE [LARGE SCALE GENOMIC DNA]</scope>
</reference>
<evidence type="ECO:0000313" key="1">
    <source>
        <dbReference type="EMBL" id="ERN14252.1"/>
    </source>
</evidence>
<sequence>MGLGLEAHLLVRYVGLGLAAQEAHPVVHDVGLGLAAHEAHPVVHEVCQVLRNVDMGLAAQEARLVVHDVRMGLAAQEAHPVVPEVSWVVVCDVCLGLAAQEAHLVVHEVRQVVRDVGLGPEGPSGGLWGLPGSLGYGPCSRRTTIRARAASSRHVGLLPSFLLYYYFSPLLFAAPRDQDRAERRFGWR</sequence>
<dbReference type="EMBL" id="KI392557">
    <property type="protein sequence ID" value="ERN14252.1"/>
    <property type="molecule type" value="Genomic_DNA"/>
</dbReference>
<dbReference type="HOGENOM" id="CLU_1442883_0_0_1"/>
<protein>
    <submittedName>
        <fullName evidence="1">Uncharacterized protein</fullName>
    </submittedName>
</protein>